<reference evidence="3" key="1">
    <citation type="submission" date="2025-08" db="UniProtKB">
        <authorList>
            <consortium name="Ensembl"/>
        </authorList>
    </citation>
    <scope>IDENTIFICATION</scope>
</reference>
<evidence type="ECO:0000313" key="3">
    <source>
        <dbReference type="Ensembl" id="ENSCPRP00005017883.1"/>
    </source>
</evidence>
<name>A0A7M4FZ50_CROPO</name>
<organism evidence="3 4">
    <name type="scientific">Crocodylus porosus</name>
    <name type="common">Saltwater crocodile</name>
    <name type="synonym">Estuarine crocodile</name>
    <dbReference type="NCBI Taxonomy" id="8502"/>
    <lineage>
        <taxon>Eukaryota</taxon>
        <taxon>Metazoa</taxon>
        <taxon>Chordata</taxon>
        <taxon>Craniata</taxon>
        <taxon>Vertebrata</taxon>
        <taxon>Euteleostomi</taxon>
        <taxon>Archelosauria</taxon>
        <taxon>Archosauria</taxon>
        <taxon>Crocodylia</taxon>
        <taxon>Longirostres</taxon>
        <taxon>Crocodylidae</taxon>
        <taxon>Crocodylus</taxon>
    </lineage>
</organism>
<feature type="transmembrane region" description="Helical" evidence="2">
    <location>
        <begin position="89"/>
        <end position="109"/>
    </location>
</feature>
<keyword evidence="2" id="KW-1133">Transmembrane helix</keyword>
<accession>A0A7M4FZ50</accession>
<feature type="region of interest" description="Disordered" evidence="1">
    <location>
        <begin position="45"/>
        <end position="78"/>
    </location>
</feature>
<dbReference type="GeneTree" id="ENSGT00940000177628"/>
<dbReference type="Proteomes" id="UP000594220">
    <property type="component" value="Unplaced"/>
</dbReference>
<sequence length="129" mass="14190">MCSLGTSRFQSSCRSTSRAKMDQARAAISNLFRGEALSYTRFSMARQTDRDNSQVEMKLSAEEEEGGENSVPENMQTPVAKPRRTYNSWYCIAMMVVVLFLSGCCSPGTPVGICSCNSNKAALRQAELP</sequence>
<evidence type="ECO:0000313" key="4">
    <source>
        <dbReference type="Proteomes" id="UP000594220"/>
    </source>
</evidence>
<evidence type="ECO:0000256" key="2">
    <source>
        <dbReference type="SAM" id="Phobius"/>
    </source>
</evidence>
<keyword evidence="4" id="KW-1185">Reference proteome</keyword>
<protein>
    <submittedName>
        <fullName evidence="3">Uncharacterized protein</fullName>
    </submittedName>
</protein>
<dbReference type="AlphaFoldDB" id="A0A7M4FZ50"/>
<keyword evidence="2" id="KW-0812">Transmembrane</keyword>
<reference evidence="3" key="2">
    <citation type="submission" date="2025-09" db="UniProtKB">
        <authorList>
            <consortium name="Ensembl"/>
        </authorList>
    </citation>
    <scope>IDENTIFICATION</scope>
</reference>
<proteinExistence type="predicted"/>
<evidence type="ECO:0000256" key="1">
    <source>
        <dbReference type="SAM" id="MobiDB-lite"/>
    </source>
</evidence>
<keyword evidence="2" id="KW-0472">Membrane</keyword>
<dbReference type="Ensembl" id="ENSCPRT00005020928.1">
    <property type="protein sequence ID" value="ENSCPRP00005017883.1"/>
    <property type="gene ID" value="ENSCPRG00005012470.1"/>
</dbReference>